<dbReference type="PANTHER" id="PTHR40470">
    <property type="entry name" value="PHYTANOYL-COA DIOXYGENASE FAMILY PROTEIN (AFU_ORTHOLOGUE AFUA_2G15850)"/>
    <property type="match status" value="1"/>
</dbReference>
<organism evidence="1 2">
    <name type="scientific">Sorangium cellulosum (strain So ce56)</name>
    <name type="common">Polyangium cellulosum (strain So ce56)</name>
    <dbReference type="NCBI Taxonomy" id="448385"/>
    <lineage>
        <taxon>Bacteria</taxon>
        <taxon>Pseudomonadati</taxon>
        <taxon>Myxococcota</taxon>
        <taxon>Polyangia</taxon>
        <taxon>Polyangiales</taxon>
        <taxon>Polyangiaceae</taxon>
        <taxon>Sorangium</taxon>
    </lineage>
</organism>
<evidence type="ECO:0000313" key="1">
    <source>
        <dbReference type="EMBL" id="CAN97302.1"/>
    </source>
</evidence>
<reference evidence="1 2" key="1">
    <citation type="journal article" date="2007" name="Nat. Biotechnol.">
        <title>Complete genome sequence of the myxobacterium Sorangium cellulosum.</title>
        <authorList>
            <person name="Schneiker S."/>
            <person name="Perlova O."/>
            <person name="Kaiser O."/>
            <person name="Gerth K."/>
            <person name="Alici A."/>
            <person name="Altmeyer M.O."/>
            <person name="Bartels D."/>
            <person name="Bekel T."/>
            <person name="Beyer S."/>
            <person name="Bode E."/>
            <person name="Bode H.B."/>
            <person name="Bolten C.J."/>
            <person name="Choudhuri J.V."/>
            <person name="Doss S."/>
            <person name="Elnakady Y.A."/>
            <person name="Frank B."/>
            <person name="Gaigalat L."/>
            <person name="Goesmann A."/>
            <person name="Groeger C."/>
            <person name="Gross F."/>
            <person name="Jelsbak L."/>
            <person name="Jelsbak L."/>
            <person name="Kalinowski J."/>
            <person name="Kegler C."/>
            <person name="Knauber T."/>
            <person name="Konietzny S."/>
            <person name="Kopp M."/>
            <person name="Krause L."/>
            <person name="Krug D."/>
            <person name="Linke B."/>
            <person name="Mahmud T."/>
            <person name="Martinez-Arias R."/>
            <person name="McHardy A.C."/>
            <person name="Merai M."/>
            <person name="Meyer F."/>
            <person name="Mormann S."/>
            <person name="Munoz-Dorado J."/>
            <person name="Perez J."/>
            <person name="Pradella S."/>
            <person name="Rachid S."/>
            <person name="Raddatz G."/>
            <person name="Rosenau F."/>
            <person name="Rueckert C."/>
            <person name="Sasse F."/>
            <person name="Scharfe M."/>
            <person name="Schuster S.C."/>
            <person name="Suen G."/>
            <person name="Treuner-Lange A."/>
            <person name="Velicer G.J."/>
            <person name="Vorholter F.-J."/>
            <person name="Weissman K.J."/>
            <person name="Welch R.D."/>
            <person name="Wenzel S.C."/>
            <person name="Whitworth D.E."/>
            <person name="Wilhelm S."/>
            <person name="Wittmann C."/>
            <person name="Bloecker H."/>
            <person name="Puehler A."/>
            <person name="Mueller R."/>
        </authorList>
    </citation>
    <scope>NUCLEOTIDE SEQUENCE [LARGE SCALE GENOMIC DNA]</scope>
    <source>
        <strain evidence="2">So ce56</strain>
    </source>
</reference>
<accession>A9ERJ9</accession>
<dbReference type="AlphaFoldDB" id="A9ERJ9"/>
<dbReference type="HOGENOM" id="CLU_1146591_0_0_7"/>
<dbReference type="InterPro" id="IPR008775">
    <property type="entry name" value="Phytyl_CoA_dOase-like"/>
</dbReference>
<evidence type="ECO:0008006" key="3">
    <source>
        <dbReference type="Google" id="ProtNLM"/>
    </source>
</evidence>
<evidence type="ECO:0000313" key="2">
    <source>
        <dbReference type="Proteomes" id="UP000002139"/>
    </source>
</evidence>
<dbReference type="eggNOG" id="COG5285">
    <property type="taxonomic scope" value="Bacteria"/>
</dbReference>
<name>A9ERJ9_SORC5</name>
<dbReference type="Gene3D" id="2.60.120.620">
    <property type="entry name" value="q2cbj1_9rhob like domain"/>
    <property type="match status" value="1"/>
</dbReference>
<keyword evidence="2" id="KW-1185">Reference proteome</keyword>
<protein>
    <recommendedName>
        <fullName evidence="3">Phytanoyl-CoA dioxygenase</fullName>
    </recommendedName>
</protein>
<dbReference type="PANTHER" id="PTHR40470:SF1">
    <property type="entry name" value="PHYTANOYL-COA DIOXYGENASE FAMILY PROTEIN (AFU_ORTHOLOGUE AFUA_2G15850)"/>
    <property type="match status" value="1"/>
</dbReference>
<dbReference type="GO" id="GO:0016706">
    <property type="term" value="F:2-oxoglutarate-dependent dioxygenase activity"/>
    <property type="evidence" value="ECO:0007669"/>
    <property type="project" value="UniProtKB-ARBA"/>
</dbReference>
<dbReference type="EMBL" id="AM746676">
    <property type="protein sequence ID" value="CAN97302.1"/>
    <property type="molecule type" value="Genomic_DNA"/>
</dbReference>
<dbReference type="Proteomes" id="UP000002139">
    <property type="component" value="Chromosome"/>
</dbReference>
<dbReference type="SUPFAM" id="SSF51197">
    <property type="entry name" value="Clavaminate synthase-like"/>
    <property type="match status" value="1"/>
</dbReference>
<dbReference type="BioCyc" id="SCEL448385:SCE_RS36565-MONOMER"/>
<proteinExistence type="predicted"/>
<gene>
    <name evidence="1" type="ordered locus">sce7133</name>
</gene>
<dbReference type="KEGG" id="scl:sce7133"/>
<dbReference type="STRING" id="448385.sce7133"/>
<dbReference type="Pfam" id="PF05721">
    <property type="entry name" value="PhyH"/>
    <property type="match status" value="1"/>
</dbReference>
<sequence length="245" mass="27640">MSTSTRDRIDAFRAQGFFIMRAFLDIAERAELRRACDAALLRTRALSRETGHSTPSISLLTDGATCFQDDPCALELISAFVGSRRVCELLAGLSRAGAGEGEEDAPRLKDAHYYHEQTRRDWDGDWHRDSQFGQSDPEIERAIVATTTSVHFRVALEDDDRLEIVPGSHARWDTPDELRIRRGADRTTPHMPNAARVALRAGDACIFHAWSIHRATYLRAPPRRTIDALYTFARPTVRRWALPAI</sequence>